<proteinExistence type="predicted"/>
<gene>
    <name evidence="3" type="ORF">EII21_03150</name>
</gene>
<evidence type="ECO:0000313" key="3">
    <source>
        <dbReference type="EMBL" id="RRD90963.1"/>
    </source>
</evidence>
<organism evidence="3 4">
    <name type="scientific">Conchiformibius steedae</name>
    <dbReference type="NCBI Taxonomy" id="153493"/>
    <lineage>
        <taxon>Bacteria</taxon>
        <taxon>Pseudomonadati</taxon>
        <taxon>Pseudomonadota</taxon>
        <taxon>Betaproteobacteria</taxon>
        <taxon>Neisseriales</taxon>
        <taxon>Neisseriaceae</taxon>
        <taxon>Conchiformibius</taxon>
    </lineage>
</organism>
<evidence type="ECO:0000259" key="2">
    <source>
        <dbReference type="Pfam" id="PF18475"/>
    </source>
</evidence>
<reference evidence="3 4" key="1">
    <citation type="submission" date="2018-11" db="EMBL/GenBank/DDBJ databases">
        <title>Genomes From Bacteria Associated with the Canine Oral Cavity: a Test Case for Automated Genome-Based Taxonomic Assignment.</title>
        <authorList>
            <person name="Coil D.A."/>
            <person name="Jospin G."/>
            <person name="Darling A.E."/>
            <person name="Wallis C."/>
            <person name="Davis I.J."/>
            <person name="Harris S."/>
            <person name="Eisen J.A."/>
            <person name="Holcombe L.J."/>
            <person name="O'Flynn C."/>
        </authorList>
    </citation>
    <scope>NUCLEOTIDE SEQUENCE [LARGE SCALE GENOMIC DNA]</scope>
    <source>
        <strain evidence="3 4">COT-280</strain>
    </source>
</reference>
<sequence length="378" mass="42739">MKHLLIDFENLQPENLDQIPVAHTHIWLFVGAIQKNITIELAQSLLRFGERAHIVRVKKTGKNALDFYLSYYLGKITATDPEATIVILSKDGGYDLLLEHIEDEQQAQGIVRLATLDGNSAATATPAVLPETPEADATPQHRPVALYYRTALAALRQAGAFRPSRVHNLFLNIKNHILLEQLSDKDEAERERIAHLIIRKLTQQKLIDIDDARQTVTYHLSDQYILQKIRNYVLQHKPKTAAEFQAMVRERAEALALTVGENDVLDFIRLLVQEGLLRQVQNNMLYPPFPSEAPSTTPTVKPPTPAQAAPVKAPVKQPIPEKLLAIIQVKNRPTKRKKLLNAITTTLKCSRQQAEQHVANLEKQKYFAFNGETIMYKK</sequence>
<dbReference type="InterPro" id="IPR041494">
    <property type="entry name" value="PIN7"/>
</dbReference>
<dbReference type="Pfam" id="PF18475">
    <property type="entry name" value="PIN7"/>
    <property type="match status" value="1"/>
</dbReference>
<protein>
    <recommendedName>
        <fullName evidence="2">PIN-like domain-containing protein</fullName>
    </recommendedName>
</protein>
<dbReference type="RefSeq" id="WP_124794201.1">
    <property type="nucleotide sequence ID" value="NZ_RQYC01000003.1"/>
</dbReference>
<dbReference type="AlphaFoldDB" id="A0A3P2ABG5"/>
<dbReference type="STRING" id="1121352.GCA_000620925_00860"/>
<accession>A0A3P2ABG5</accession>
<name>A0A3P2ABG5_9NEIS</name>
<comment type="caution">
    <text evidence="3">The sequence shown here is derived from an EMBL/GenBank/DDBJ whole genome shotgun (WGS) entry which is preliminary data.</text>
</comment>
<feature type="region of interest" description="Disordered" evidence="1">
    <location>
        <begin position="292"/>
        <end position="313"/>
    </location>
</feature>
<dbReference type="EMBL" id="RQYC01000003">
    <property type="protein sequence ID" value="RRD90963.1"/>
    <property type="molecule type" value="Genomic_DNA"/>
</dbReference>
<dbReference type="Proteomes" id="UP000269923">
    <property type="component" value="Unassembled WGS sequence"/>
</dbReference>
<evidence type="ECO:0000313" key="4">
    <source>
        <dbReference type="Proteomes" id="UP000269923"/>
    </source>
</evidence>
<dbReference type="OrthoDB" id="9791898at2"/>
<feature type="domain" description="PIN-like" evidence="2">
    <location>
        <begin position="5"/>
        <end position="103"/>
    </location>
</feature>
<evidence type="ECO:0000256" key="1">
    <source>
        <dbReference type="SAM" id="MobiDB-lite"/>
    </source>
</evidence>
<keyword evidence="4" id="KW-1185">Reference proteome</keyword>